<reference evidence="2" key="1">
    <citation type="journal article" date="2023" name="Mol. Phylogenet. Evol.">
        <title>Genome-scale phylogeny and comparative genomics of the fungal order Sordariales.</title>
        <authorList>
            <person name="Hensen N."/>
            <person name="Bonometti L."/>
            <person name="Westerberg I."/>
            <person name="Brannstrom I.O."/>
            <person name="Guillou S."/>
            <person name="Cros-Aarteil S."/>
            <person name="Calhoun S."/>
            <person name="Haridas S."/>
            <person name="Kuo A."/>
            <person name="Mondo S."/>
            <person name="Pangilinan J."/>
            <person name="Riley R."/>
            <person name="LaButti K."/>
            <person name="Andreopoulos B."/>
            <person name="Lipzen A."/>
            <person name="Chen C."/>
            <person name="Yan M."/>
            <person name="Daum C."/>
            <person name="Ng V."/>
            <person name="Clum A."/>
            <person name="Steindorff A."/>
            <person name="Ohm R.A."/>
            <person name="Martin F."/>
            <person name="Silar P."/>
            <person name="Natvig D.O."/>
            <person name="Lalanne C."/>
            <person name="Gautier V."/>
            <person name="Ament-Velasquez S.L."/>
            <person name="Kruys A."/>
            <person name="Hutchinson M.I."/>
            <person name="Powell A.J."/>
            <person name="Barry K."/>
            <person name="Miller A.N."/>
            <person name="Grigoriev I.V."/>
            <person name="Debuchy R."/>
            <person name="Gladieux P."/>
            <person name="Hiltunen Thoren M."/>
            <person name="Johannesson H."/>
        </authorList>
    </citation>
    <scope>NUCLEOTIDE SEQUENCE</scope>
    <source>
        <strain evidence="2">SMH4131-1</strain>
    </source>
</reference>
<comment type="caution">
    <text evidence="2">The sequence shown here is derived from an EMBL/GenBank/DDBJ whole genome shotgun (WGS) entry which is preliminary data.</text>
</comment>
<dbReference type="Pfam" id="PF13602">
    <property type="entry name" value="ADH_zinc_N_2"/>
    <property type="match status" value="1"/>
</dbReference>
<proteinExistence type="predicted"/>
<dbReference type="CDD" id="cd05289">
    <property type="entry name" value="MDR_like_2"/>
    <property type="match status" value="1"/>
</dbReference>
<dbReference type="GO" id="GO:0016491">
    <property type="term" value="F:oxidoreductase activity"/>
    <property type="evidence" value="ECO:0007669"/>
    <property type="project" value="InterPro"/>
</dbReference>
<dbReference type="SUPFAM" id="SSF51735">
    <property type="entry name" value="NAD(P)-binding Rossmann-fold domains"/>
    <property type="match status" value="1"/>
</dbReference>
<evidence type="ECO:0000313" key="3">
    <source>
        <dbReference type="Proteomes" id="UP001286456"/>
    </source>
</evidence>
<protein>
    <submittedName>
        <fullName evidence="2">Chaperonin 10-like protein</fullName>
    </submittedName>
</protein>
<sequence length="371" mass="39529">MTAKNIPLTMRSLVARTYCNPAQYEIIDMPVPTIKRPDEVLIRVHAAGISTGDTQFAAGASRFISPLKPPIPLGVQGSGTIIATGSAVTTLKPGDAVYGLAIRHGSMLTPPLPGFASEYAVVRADILLLKPSHLTFEDAAALAGNVTTAAQCLERYFELANTGSLEGKTVFIPAALSATGSVAIQVVKNVYGAARVISTVSTAKIPLVEGHLPGLVDTVIDYTTQNVIEVIGKETVDFVLNTQWTEFTASLPLLKHHTGIAISIASVPRAETLRKMFGQGNVPFIFIWIANVAQAWYRWKLRGMPGVKYDFVSGNPGNREDLERAGEWIADGKVRAVTTVVELGDLEGVREACGRVKTGRGGLGGLVVKIV</sequence>
<dbReference type="PANTHER" id="PTHR11695:SF294">
    <property type="entry name" value="RETICULON-4-INTERACTING PROTEIN 1, MITOCHONDRIAL"/>
    <property type="match status" value="1"/>
</dbReference>
<gene>
    <name evidence="2" type="ORF">B0T19DRAFT_264252</name>
</gene>
<dbReference type="EMBL" id="JAUEPO010000005">
    <property type="protein sequence ID" value="KAK3321357.1"/>
    <property type="molecule type" value="Genomic_DNA"/>
</dbReference>
<dbReference type="InterPro" id="IPR011032">
    <property type="entry name" value="GroES-like_sf"/>
</dbReference>
<reference evidence="2" key="2">
    <citation type="submission" date="2023-06" db="EMBL/GenBank/DDBJ databases">
        <authorList>
            <consortium name="Lawrence Berkeley National Laboratory"/>
            <person name="Haridas S."/>
            <person name="Hensen N."/>
            <person name="Bonometti L."/>
            <person name="Westerberg I."/>
            <person name="Brannstrom I.O."/>
            <person name="Guillou S."/>
            <person name="Cros-Aarteil S."/>
            <person name="Calhoun S."/>
            <person name="Kuo A."/>
            <person name="Mondo S."/>
            <person name="Pangilinan J."/>
            <person name="Riley R."/>
            <person name="Labutti K."/>
            <person name="Andreopoulos B."/>
            <person name="Lipzen A."/>
            <person name="Chen C."/>
            <person name="Yanf M."/>
            <person name="Daum C."/>
            <person name="Ng V."/>
            <person name="Clum A."/>
            <person name="Steindorff A."/>
            <person name="Ohm R."/>
            <person name="Martin F."/>
            <person name="Silar P."/>
            <person name="Natvig D."/>
            <person name="Lalanne C."/>
            <person name="Gautier V."/>
            <person name="Ament-Velasquez S.L."/>
            <person name="Kruys A."/>
            <person name="Hutchinson M.I."/>
            <person name="Powell A.J."/>
            <person name="Barry K."/>
            <person name="Miller A.N."/>
            <person name="Grigoriev I.V."/>
            <person name="Debuchy R."/>
            <person name="Gladieux P."/>
            <person name="Thoren M.H."/>
            <person name="Johannesson H."/>
        </authorList>
    </citation>
    <scope>NUCLEOTIDE SEQUENCE</scope>
    <source>
        <strain evidence="2">SMH4131-1</strain>
    </source>
</reference>
<dbReference type="InterPro" id="IPR013154">
    <property type="entry name" value="ADH-like_N"/>
</dbReference>
<dbReference type="Gene3D" id="3.90.180.10">
    <property type="entry name" value="Medium-chain alcohol dehydrogenases, catalytic domain"/>
    <property type="match status" value="1"/>
</dbReference>
<name>A0AAE0IAZ3_9PEZI</name>
<evidence type="ECO:0000259" key="1">
    <source>
        <dbReference type="SMART" id="SM00829"/>
    </source>
</evidence>
<dbReference type="SMART" id="SM00829">
    <property type="entry name" value="PKS_ER"/>
    <property type="match status" value="1"/>
</dbReference>
<keyword evidence="3" id="KW-1185">Reference proteome</keyword>
<organism evidence="2 3">
    <name type="scientific">Cercophora scortea</name>
    <dbReference type="NCBI Taxonomy" id="314031"/>
    <lineage>
        <taxon>Eukaryota</taxon>
        <taxon>Fungi</taxon>
        <taxon>Dikarya</taxon>
        <taxon>Ascomycota</taxon>
        <taxon>Pezizomycotina</taxon>
        <taxon>Sordariomycetes</taxon>
        <taxon>Sordariomycetidae</taxon>
        <taxon>Sordariales</taxon>
        <taxon>Lasiosphaeriaceae</taxon>
        <taxon>Cercophora</taxon>
    </lineage>
</organism>
<dbReference type="InterPro" id="IPR050700">
    <property type="entry name" value="YIM1/Zinc_Alcohol_DH_Fams"/>
</dbReference>
<dbReference type="Gene3D" id="3.40.50.720">
    <property type="entry name" value="NAD(P)-binding Rossmann-like Domain"/>
    <property type="match status" value="1"/>
</dbReference>
<dbReference type="InterPro" id="IPR036291">
    <property type="entry name" value="NAD(P)-bd_dom_sf"/>
</dbReference>
<dbReference type="Pfam" id="PF08240">
    <property type="entry name" value="ADH_N"/>
    <property type="match status" value="1"/>
</dbReference>
<evidence type="ECO:0000313" key="2">
    <source>
        <dbReference type="EMBL" id="KAK3321357.1"/>
    </source>
</evidence>
<accession>A0AAE0IAZ3</accession>
<dbReference type="Proteomes" id="UP001286456">
    <property type="component" value="Unassembled WGS sequence"/>
</dbReference>
<dbReference type="SUPFAM" id="SSF50129">
    <property type="entry name" value="GroES-like"/>
    <property type="match status" value="1"/>
</dbReference>
<dbReference type="PANTHER" id="PTHR11695">
    <property type="entry name" value="ALCOHOL DEHYDROGENASE RELATED"/>
    <property type="match status" value="1"/>
</dbReference>
<dbReference type="InterPro" id="IPR020843">
    <property type="entry name" value="ER"/>
</dbReference>
<dbReference type="AlphaFoldDB" id="A0AAE0IAZ3"/>
<feature type="domain" description="Enoyl reductase (ER)" evidence="1">
    <location>
        <begin position="25"/>
        <end position="368"/>
    </location>
</feature>